<evidence type="ECO:0000313" key="2">
    <source>
        <dbReference type="EMBL" id="MBF9135326.1"/>
    </source>
</evidence>
<proteinExistence type="predicted"/>
<comment type="caution">
    <text evidence="2">The sequence shown here is derived from an EMBL/GenBank/DDBJ whole genome shotgun (WGS) entry which is preliminary data.</text>
</comment>
<reference evidence="2 3" key="1">
    <citation type="submission" date="2020-11" db="EMBL/GenBank/DDBJ databases">
        <title>A novel isolate from a Black sea contaminated sediment with potential to produce alkanes: Plantactinospora alkalitolerans sp. nov.</title>
        <authorList>
            <person name="Carro L."/>
            <person name="Veyisoglu A."/>
            <person name="Guven K."/>
            <person name="Schumann P."/>
            <person name="Klenk H.-P."/>
            <person name="Sahin N."/>
        </authorList>
    </citation>
    <scope>NUCLEOTIDE SEQUENCE [LARGE SCALE GENOMIC DNA]</scope>
    <source>
        <strain evidence="2 3">S1510</strain>
    </source>
</reference>
<feature type="compositionally biased region" description="Low complexity" evidence="1">
    <location>
        <begin position="49"/>
        <end position="63"/>
    </location>
</feature>
<dbReference type="Proteomes" id="UP000638560">
    <property type="component" value="Unassembled WGS sequence"/>
</dbReference>
<keyword evidence="3" id="KW-1185">Reference proteome</keyword>
<name>A0ABS0HA29_9ACTN</name>
<dbReference type="EMBL" id="JADPUN010000422">
    <property type="protein sequence ID" value="MBF9135326.1"/>
    <property type="molecule type" value="Genomic_DNA"/>
</dbReference>
<accession>A0ABS0HA29</accession>
<gene>
    <name evidence="2" type="ORF">I0C86_41485</name>
</gene>
<evidence type="ECO:0008006" key="4">
    <source>
        <dbReference type="Google" id="ProtNLM"/>
    </source>
</evidence>
<organism evidence="2 3">
    <name type="scientific">Plantactinospora alkalitolerans</name>
    <dbReference type="NCBI Taxonomy" id="2789879"/>
    <lineage>
        <taxon>Bacteria</taxon>
        <taxon>Bacillati</taxon>
        <taxon>Actinomycetota</taxon>
        <taxon>Actinomycetes</taxon>
        <taxon>Micromonosporales</taxon>
        <taxon>Micromonosporaceae</taxon>
        <taxon>Plantactinospora</taxon>
    </lineage>
</organism>
<evidence type="ECO:0000313" key="3">
    <source>
        <dbReference type="Proteomes" id="UP000638560"/>
    </source>
</evidence>
<sequence>MPQKPQKFEFETYFREHPVTGEQQERTPDTPSQEVNLIADGWRKKPKATKSTPPTKSTGGSSS</sequence>
<feature type="compositionally biased region" description="Basic and acidic residues" evidence="1">
    <location>
        <begin position="1"/>
        <end position="28"/>
    </location>
</feature>
<protein>
    <recommendedName>
        <fullName evidence="4">HMG box domain-containing protein</fullName>
    </recommendedName>
</protein>
<dbReference type="RefSeq" id="WP_196206779.1">
    <property type="nucleotide sequence ID" value="NZ_JADPUN010000422.1"/>
</dbReference>
<feature type="region of interest" description="Disordered" evidence="1">
    <location>
        <begin position="1"/>
        <end position="63"/>
    </location>
</feature>
<evidence type="ECO:0000256" key="1">
    <source>
        <dbReference type="SAM" id="MobiDB-lite"/>
    </source>
</evidence>